<evidence type="ECO:0000313" key="2">
    <source>
        <dbReference type="EMBL" id="GAH23656.1"/>
    </source>
</evidence>
<dbReference type="GO" id="GO:0003677">
    <property type="term" value="F:DNA binding"/>
    <property type="evidence" value="ECO:0007669"/>
    <property type="project" value="InterPro"/>
</dbReference>
<dbReference type="InterPro" id="IPR009044">
    <property type="entry name" value="ssDNA-bd_transcriptional_reg"/>
</dbReference>
<protein>
    <recommendedName>
        <fullName evidence="1">Transcriptional coactivator p15 (PC4) C-terminal domain-containing protein</fullName>
    </recommendedName>
</protein>
<dbReference type="SUPFAM" id="SSF54447">
    <property type="entry name" value="ssDNA-binding transcriptional regulator domain"/>
    <property type="match status" value="1"/>
</dbReference>
<dbReference type="GO" id="GO:0006355">
    <property type="term" value="P:regulation of DNA-templated transcription"/>
    <property type="evidence" value="ECO:0007669"/>
    <property type="project" value="InterPro"/>
</dbReference>
<sequence>MLKRGNLIMKKLGELEITDNKKLVLAIGEYKGDERIDLRQYIKVKAKKDEDKWIATKKGINFNSEWLDGFVEMIEKLRDV</sequence>
<proteinExistence type="predicted"/>
<dbReference type="Gene3D" id="2.30.31.10">
    <property type="entry name" value="Transcriptional Coactivator Pc4, Chain A"/>
    <property type="match status" value="1"/>
</dbReference>
<reference evidence="2" key="1">
    <citation type="journal article" date="2014" name="Front. Microbiol.">
        <title>High frequency of phylogenetically diverse reductive dehalogenase-homologous genes in deep subseafloor sedimentary metagenomes.</title>
        <authorList>
            <person name="Kawai M."/>
            <person name="Futagami T."/>
            <person name="Toyoda A."/>
            <person name="Takaki Y."/>
            <person name="Nishi S."/>
            <person name="Hori S."/>
            <person name="Arai W."/>
            <person name="Tsubouchi T."/>
            <person name="Morono Y."/>
            <person name="Uchiyama I."/>
            <person name="Ito T."/>
            <person name="Fujiyama A."/>
            <person name="Inagaki F."/>
            <person name="Takami H."/>
        </authorList>
    </citation>
    <scope>NUCLEOTIDE SEQUENCE</scope>
    <source>
        <strain evidence="2">Expedition CK06-06</strain>
    </source>
</reference>
<dbReference type="AlphaFoldDB" id="X1DRM0"/>
<dbReference type="EMBL" id="BARU01003424">
    <property type="protein sequence ID" value="GAH23656.1"/>
    <property type="molecule type" value="Genomic_DNA"/>
</dbReference>
<evidence type="ECO:0000259" key="1">
    <source>
        <dbReference type="Pfam" id="PF02229"/>
    </source>
</evidence>
<accession>X1DRM0</accession>
<dbReference type="InterPro" id="IPR003173">
    <property type="entry name" value="PC4_C"/>
</dbReference>
<gene>
    <name evidence="2" type="ORF">S03H2_07416</name>
</gene>
<feature type="domain" description="Transcriptional coactivator p15 (PC4) C-terminal" evidence="1">
    <location>
        <begin position="20"/>
        <end position="68"/>
    </location>
</feature>
<dbReference type="Pfam" id="PF02229">
    <property type="entry name" value="PC4"/>
    <property type="match status" value="1"/>
</dbReference>
<name>X1DRM0_9ZZZZ</name>
<comment type="caution">
    <text evidence="2">The sequence shown here is derived from an EMBL/GenBank/DDBJ whole genome shotgun (WGS) entry which is preliminary data.</text>
</comment>
<organism evidence="2">
    <name type="scientific">marine sediment metagenome</name>
    <dbReference type="NCBI Taxonomy" id="412755"/>
    <lineage>
        <taxon>unclassified sequences</taxon>
        <taxon>metagenomes</taxon>
        <taxon>ecological metagenomes</taxon>
    </lineage>
</organism>